<evidence type="ECO:0000256" key="11">
    <source>
        <dbReference type="SAM" id="MobiDB-lite"/>
    </source>
</evidence>
<dbReference type="RefSeq" id="WP_173197757.1">
    <property type="nucleotide sequence ID" value="NZ_JABFCX010000002.1"/>
</dbReference>
<feature type="compositionally biased region" description="Basic and acidic residues" evidence="11">
    <location>
        <begin position="273"/>
        <end position="287"/>
    </location>
</feature>
<dbReference type="Gene3D" id="1.20.1070.10">
    <property type="entry name" value="Rhodopsin 7-helix transmembrane proteins"/>
    <property type="match status" value="1"/>
</dbReference>
<feature type="transmembrane region" description="Helical" evidence="12">
    <location>
        <begin position="156"/>
        <end position="177"/>
    </location>
</feature>
<evidence type="ECO:0000256" key="1">
    <source>
        <dbReference type="ARBA" id="ARBA00004141"/>
    </source>
</evidence>
<evidence type="ECO:0000256" key="7">
    <source>
        <dbReference type="ARBA" id="ARBA00022989"/>
    </source>
</evidence>
<evidence type="ECO:0000256" key="4">
    <source>
        <dbReference type="ARBA" id="ARBA00022606"/>
    </source>
</evidence>
<reference evidence="13 14" key="1">
    <citation type="submission" date="2020-05" db="EMBL/GenBank/DDBJ databases">
        <title>Parvularcula mediterraneae sp. nov., isolated from polypropylene straw from shallow seawater of the seashore of Laganas in Zakynthos island, Greece.</title>
        <authorList>
            <person name="Szabo I."/>
            <person name="Al-Omari J."/>
            <person name="Rado J."/>
            <person name="Szerdahelyi G.S."/>
        </authorList>
    </citation>
    <scope>NUCLEOTIDE SEQUENCE [LARGE SCALE GENOMIC DNA]</scope>
    <source>
        <strain evidence="13 14">ZS-1/3</strain>
    </source>
</reference>
<keyword evidence="5 12" id="KW-0812">Transmembrane</keyword>
<feature type="transmembrane region" description="Helical" evidence="12">
    <location>
        <begin position="230"/>
        <end position="252"/>
    </location>
</feature>
<feature type="transmembrane region" description="Helical" evidence="12">
    <location>
        <begin position="101"/>
        <end position="121"/>
    </location>
</feature>
<feature type="transmembrane region" description="Helical" evidence="12">
    <location>
        <begin position="198"/>
        <end position="218"/>
    </location>
</feature>
<evidence type="ECO:0000256" key="3">
    <source>
        <dbReference type="ARBA" id="ARBA00022543"/>
    </source>
</evidence>
<evidence type="ECO:0000313" key="14">
    <source>
        <dbReference type="Proteomes" id="UP000536835"/>
    </source>
</evidence>
<dbReference type="EMBL" id="JABFCX010000002">
    <property type="protein sequence ID" value="NNU15926.1"/>
    <property type="molecule type" value="Genomic_DNA"/>
</dbReference>
<dbReference type="AlphaFoldDB" id="A0A7Y3RLU6"/>
<gene>
    <name evidence="13" type="ORF">HK107_06265</name>
</gene>
<proteinExistence type="inferred from homology"/>
<evidence type="ECO:0000256" key="10">
    <source>
        <dbReference type="ARBA" id="ARBA00023170"/>
    </source>
</evidence>
<dbReference type="SUPFAM" id="SSF81321">
    <property type="entry name" value="Family A G protein-coupled receptor-like"/>
    <property type="match status" value="1"/>
</dbReference>
<accession>A0A7Y3RLU6</accession>
<keyword evidence="10" id="KW-0675">Receptor</keyword>
<evidence type="ECO:0000256" key="8">
    <source>
        <dbReference type="ARBA" id="ARBA00022991"/>
    </source>
</evidence>
<keyword evidence="4" id="KW-0716">Sensory transduction</keyword>
<sequence>MEAVHANIENFTSLTDVQYQLALVALMIGYGAHFAFAPFFLGNAIHLRPQYRIVPMISAVVMIAAGLSLFREFSTLKEAYVFTGTLWLPAADTMHSNAFRYANWMITIPLLLVQLLLAMGIRRDEFMGTFAKLVIAAELMIITGLIGQFYEHANVGMMLLWGAISTLPFVYLVIAVKGVLDKGAARAPEDLKPWSGKIFLYFLFFWGLYAVAYMVPAFADEGGGVVVRQWMYTVADVFSKLVYGVILTRYVLRLSASEGHEPALASLLPGEETLARREDPEPEKSDD</sequence>
<keyword evidence="6" id="KW-0681">Retinal protein</keyword>
<comment type="similarity">
    <text evidence="2">Belongs to the archaeal/bacterial/fungal opsin family.</text>
</comment>
<comment type="subcellular location">
    <subcellularLocation>
        <location evidence="1">Membrane</location>
        <topology evidence="1">Multi-pass membrane protein</topology>
    </subcellularLocation>
</comment>
<keyword evidence="7 12" id="KW-1133">Transmembrane helix</keyword>
<feature type="transmembrane region" description="Helical" evidence="12">
    <location>
        <begin position="53"/>
        <end position="70"/>
    </location>
</feature>
<dbReference type="PRINTS" id="PR00251">
    <property type="entry name" value="BACTRLOPSIN"/>
</dbReference>
<organism evidence="13 14">
    <name type="scientific">Parvularcula mediterranea</name>
    <dbReference type="NCBI Taxonomy" id="2732508"/>
    <lineage>
        <taxon>Bacteria</taxon>
        <taxon>Pseudomonadati</taxon>
        <taxon>Pseudomonadota</taxon>
        <taxon>Alphaproteobacteria</taxon>
        <taxon>Parvularculales</taxon>
        <taxon>Parvularculaceae</taxon>
        <taxon>Parvularcula</taxon>
    </lineage>
</organism>
<dbReference type="Pfam" id="PF01036">
    <property type="entry name" value="Bac_rhodopsin"/>
    <property type="match status" value="1"/>
</dbReference>
<keyword evidence="9 12" id="KW-0472">Membrane</keyword>
<evidence type="ECO:0000256" key="2">
    <source>
        <dbReference type="ARBA" id="ARBA00008130"/>
    </source>
</evidence>
<dbReference type="SMART" id="SM01021">
    <property type="entry name" value="Bac_rhodopsin"/>
    <property type="match status" value="1"/>
</dbReference>
<feature type="transmembrane region" description="Helical" evidence="12">
    <location>
        <begin position="133"/>
        <end position="150"/>
    </location>
</feature>
<evidence type="ECO:0000256" key="6">
    <source>
        <dbReference type="ARBA" id="ARBA00022925"/>
    </source>
</evidence>
<dbReference type="PANTHER" id="PTHR28286">
    <property type="match status" value="1"/>
</dbReference>
<name>A0A7Y3RLU6_9PROT</name>
<evidence type="ECO:0000256" key="9">
    <source>
        <dbReference type="ARBA" id="ARBA00023136"/>
    </source>
</evidence>
<evidence type="ECO:0000256" key="12">
    <source>
        <dbReference type="SAM" id="Phobius"/>
    </source>
</evidence>
<keyword evidence="14" id="KW-1185">Reference proteome</keyword>
<dbReference type="GO" id="GO:0009881">
    <property type="term" value="F:photoreceptor activity"/>
    <property type="evidence" value="ECO:0007669"/>
    <property type="project" value="UniProtKB-KW"/>
</dbReference>
<dbReference type="PANTHER" id="PTHR28286:SF2">
    <property type="entry name" value="BACTERIORHODOPSIN _OPSIN, NOPA (EUROFUNG)"/>
    <property type="match status" value="1"/>
</dbReference>
<dbReference type="InterPro" id="IPR001425">
    <property type="entry name" value="Arc/bac/fun_rhodopsins"/>
</dbReference>
<keyword evidence="8" id="KW-0157">Chromophore</keyword>
<evidence type="ECO:0000256" key="5">
    <source>
        <dbReference type="ARBA" id="ARBA00022692"/>
    </source>
</evidence>
<dbReference type="GO" id="GO:0007602">
    <property type="term" value="P:phototransduction"/>
    <property type="evidence" value="ECO:0007669"/>
    <property type="project" value="UniProtKB-KW"/>
</dbReference>
<dbReference type="GO" id="GO:0016020">
    <property type="term" value="C:membrane"/>
    <property type="evidence" value="ECO:0007669"/>
    <property type="project" value="UniProtKB-SubCell"/>
</dbReference>
<feature type="region of interest" description="Disordered" evidence="11">
    <location>
        <begin position="265"/>
        <end position="287"/>
    </location>
</feature>
<protein>
    <submittedName>
        <fullName evidence="13">Bacteriorhodopsin</fullName>
    </submittedName>
</protein>
<keyword evidence="3" id="KW-0600">Photoreceptor protein</keyword>
<feature type="transmembrane region" description="Helical" evidence="12">
    <location>
        <begin position="20"/>
        <end position="41"/>
    </location>
</feature>
<dbReference type="Proteomes" id="UP000536835">
    <property type="component" value="Unassembled WGS sequence"/>
</dbReference>
<comment type="caution">
    <text evidence="13">The sequence shown here is derived from an EMBL/GenBank/DDBJ whole genome shotgun (WGS) entry which is preliminary data.</text>
</comment>
<evidence type="ECO:0000313" key="13">
    <source>
        <dbReference type="EMBL" id="NNU15926.1"/>
    </source>
</evidence>